<dbReference type="AlphaFoldDB" id="A0A0J6FNJ0"/>
<reference evidence="1" key="1">
    <citation type="submission" date="2015-06" db="EMBL/GenBank/DDBJ databases">
        <authorList>
            <person name="Liu B."/>
            <person name="Wang J."/>
            <person name="Zhu Y."/>
            <person name="Liu G."/>
            <person name="Chen Q."/>
            <person name="Zheng C."/>
            <person name="Che J."/>
            <person name="Ge C."/>
            <person name="Shi H."/>
            <person name="Pan Z."/>
            <person name="Liu X."/>
        </authorList>
    </citation>
    <scope>NUCLEOTIDE SEQUENCE [LARGE SCALE GENOMIC DNA]</scope>
    <source>
        <strain evidence="1">DSM 16346</strain>
    </source>
</reference>
<protein>
    <recommendedName>
        <fullName evidence="3">DUF2071 domain-containing protein</fullName>
    </recommendedName>
</protein>
<keyword evidence="2" id="KW-1185">Reference proteome</keyword>
<dbReference type="EMBL" id="LELK01000015">
    <property type="protein sequence ID" value="KMM35942.1"/>
    <property type="molecule type" value="Genomic_DNA"/>
</dbReference>
<gene>
    <name evidence="1" type="ORF">AB986_20705</name>
</gene>
<accession>A0A0J6FNJ0</accession>
<name>A0A0J6FNJ0_9BACL</name>
<organism evidence="1 2">
    <name type="scientific">Guptibacillus hwajinpoensis</name>
    <dbReference type="NCBI Taxonomy" id="208199"/>
    <lineage>
        <taxon>Bacteria</taxon>
        <taxon>Bacillati</taxon>
        <taxon>Bacillota</taxon>
        <taxon>Bacilli</taxon>
        <taxon>Bacillales</taxon>
        <taxon>Guptibacillaceae</taxon>
        <taxon>Guptibacillus</taxon>
    </lineage>
</organism>
<evidence type="ECO:0008006" key="3">
    <source>
        <dbReference type="Google" id="ProtNLM"/>
    </source>
</evidence>
<dbReference type="Pfam" id="PF09844">
    <property type="entry name" value="DUF2071"/>
    <property type="match status" value="1"/>
</dbReference>
<dbReference type="InterPro" id="IPR023375">
    <property type="entry name" value="ADC_dom_sf"/>
</dbReference>
<dbReference type="SUPFAM" id="SSF160104">
    <property type="entry name" value="Acetoacetate decarboxylase-like"/>
    <property type="match status" value="1"/>
</dbReference>
<dbReference type="PANTHER" id="PTHR39186">
    <property type="entry name" value="DUF2071 FAMILY PROTEIN"/>
    <property type="match status" value="1"/>
</dbReference>
<comment type="caution">
    <text evidence="1">The sequence shown here is derived from an EMBL/GenBank/DDBJ whole genome shotgun (WGS) entry which is preliminary data.</text>
</comment>
<dbReference type="InterPro" id="IPR018644">
    <property type="entry name" value="DUF2071"/>
</dbReference>
<dbReference type="Gene3D" id="2.40.400.10">
    <property type="entry name" value="Acetoacetate decarboxylase-like"/>
    <property type="match status" value="1"/>
</dbReference>
<sequence length="240" mass="28097">MEGSNMESSKGKGWIMKQTWDDLLFLHWPVDAAWLQSLLPSELEVDTFDGLAWIGIVPFEMNRIRFRGFPAVPFASRLLELNVRTYVRYGDKQGVYFFSLDASYMPGVFIARKAFHLPYFKADMVKRKKSQQVDFSSSRTHKGVREATYHIKYQPTSEPYEAKKGDLDFWLTERDRLFIVRNGSVLQGKIHHDKWPLQHAKTDVLLDTLSDHYGYKEDQVITHFSESVTTYLWPFEKVTK</sequence>
<dbReference type="STRING" id="157733.AB986_20705"/>
<dbReference type="PANTHER" id="PTHR39186:SF1">
    <property type="entry name" value="DUF2071 DOMAIN-CONTAINING PROTEIN"/>
    <property type="match status" value="1"/>
</dbReference>
<proteinExistence type="predicted"/>
<dbReference type="Proteomes" id="UP000035996">
    <property type="component" value="Unassembled WGS sequence"/>
</dbReference>
<evidence type="ECO:0000313" key="1">
    <source>
        <dbReference type="EMBL" id="KMM35942.1"/>
    </source>
</evidence>
<evidence type="ECO:0000313" key="2">
    <source>
        <dbReference type="Proteomes" id="UP000035996"/>
    </source>
</evidence>